<dbReference type="InterPro" id="IPR036188">
    <property type="entry name" value="FAD/NAD-bd_sf"/>
</dbReference>
<reference evidence="3" key="1">
    <citation type="submission" date="2016-10" db="EMBL/GenBank/DDBJ databases">
        <authorList>
            <person name="Wibberg D."/>
        </authorList>
    </citation>
    <scope>NUCLEOTIDE SEQUENCE [LARGE SCALE GENOMIC DNA]</scope>
</reference>
<evidence type="ECO:0000313" key="3">
    <source>
        <dbReference type="Proteomes" id="UP000187891"/>
    </source>
</evidence>
<dbReference type="Gene3D" id="3.50.50.60">
    <property type="entry name" value="FAD/NAD(P)-binding domain"/>
    <property type="match status" value="1"/>
</dbReference>
<dbReference type="GO" id="GO:0071949">
    <property type="term" value="F:FAD binding"/>
    <property type="evidence" value="ECO:0007669"/>
    <property type="project" value="InterPro"/>
</dbReference>
<name>A0A1R3U653_9HYPH</name>
<feature type="domain" description="FAD-binding" evidence="1">
    <location>
        <begin position="5"/>
        <end position="336"/>
    </location>
</feature>
<sequence length="409" mass="45362">MSRNILISGASVAGNTAAWWLGRYGFDVTVVERTPQFRDGGQNIDIRGIGREVLRRMGLEQKALDRGTGEKGTVWIDDKGAVVARFVTEELGSDGPTAEMEILRGDLARLLYEPARERANFRFSDHIERIEDGVEKVSVAFASGQTAHYDAVIIAEGVGSSTRELVFPQQNDPRWMDLTIAYFTISRQADDDQMWRWYNATQGRSISLRPDTHGTTRAMLSLHQPPNGEHEWSDEQQKAYLSKRFADAGWQAQRVLSAMEETDDFYFDVLRQVRMSQWSKGRVVLTGDAAWCVTPLAGIGATLALTGGYVLASELQRGGDVRRVFSAYEEAMRPMVKKGQGVPKLAPRMMNPHSQLGISVLHKVLNIASKPAIRSLAAKIFASEPDGPDLSRYDASMARIETGDRGPVA</sequence>
<dbReference type="PANTHER" id="PTHR46865">
    <property type="entry name" value="OXIDOREDUCTASE-RELATED"/>
    <property type="match status" value="1"/>
</dbReference>
<organism evidence="2 3">
    <name type="scientific">Agrobacterium rosae</name>
    <dbReference type="NCBI Taxonomy" id="1972867"/>
    <lineage>
        <taxon>Bacteria</taxon>
        <taxon>Pseudomonadati</taxon>
        <taxon>Pseudomonadota</taxon>
        <taxon>Alphaproteobacteria</taxon>
        <taxon>Hyphomicrobiales</taxon>
        <taxon>Rhizobiaceae</taxon>
        <taxon>Rhizobium/Agrobacterium group</taxon>
        <taxon>Agrobacterium</taxon>
    </lineage>
</organism>
<proteinExistence type="predicted"/>
<dbReference type="SUPFAM" id="SSF51905">
    <property type="entry name" value="FAD/NAD(P)-binding domain"/>
    <property type="match status" value="1"/>
</dbReference>
<dbReference type="Proteomes" id="UP000187891">
    <property type="component" value="Unassembled WGS sequence"/>
</dbReference>
<dbReference type="Gene3D" id="3.30.9.10">
    <property type="entry name" value="D-Amino Acid Oxidase, subunit A, domain 2"/>
    <property type="match status" value="1"/>
</dbReference>
<evidence type="ECO:0000259" key="1">
    <source>
        <dbReference type="Pfam" id="PF01494"/>
    </source>
</evidence>
<dbReference type="EC" id="1.14.13.114" evidence="2"/>
<dbReference type="STRING" id="1907666.DSM25559_4411"/>
<protein>
    <submittedName>
        <fullName evidence="2">6-hydroxynicotinate 3-monooxygenase</fullName>
        <ecNumber evidence="2">1.14.13.114</ecNumber>
    </submittedName>
</protein>
<dbReference type="Pfam" id="PF01494">
    <property type="entry name" value="FAD_binding_3"/>
    <property type="match status" value="1"/>
</dbReference>
<dbReference type="RefSeq" id="WP_077122441.1">
    <property type="nucleotide sequence ID" value="NZ_FMUE01000015.1"/>
</dbReference>
<gene>
    <name evidence="2" type="primary">nicC_1</name>
    <name evidence="2" type="ORF">DSM25559_4411</name>
</gene>
<dbReference type="EMBL" id="FMUE01000015">
    <property type="protein sequence ID" value="SCX34242.1"/>
    <property type="molecule type" value="Genomic_DNA"/>
</dbReference>
<dbReference type="AlphaFoldDB" id="A0A1R3U653"/>
<accession>A0A1R3U653</accession>
<dbReference type="PRINTS" id="PR00420">
    <property type="entry name" value="RNGMNOXGNASE"/>
</dbReference>
<evidence type="ECO:0000313" key="2">
    <source>
        <dbReference type="EMBL" id="SCX34242.1"/>
    </source>
</evidence>
<dbReference type="InterPro" id="IPR051704">
    <property type="entry name" value="FAD_aromatic-hydroxylase"/>
</dbReference>
<keyword evidence="2" id="KW-0503">Monooxygenase</keyword>
<dbReference type="InterPro" id="IPR002938">
    <property type="entry name" value="FAD-bd"/>
</dbReference>
<dbReference type="GO" id="GO:0043731">
    <property type="term" value="F:6-hydroxynicotinate 3-monooxygenase activity"/>
    <property type="evidence" value="ECO:0007669"/>
    <property type="project" value="UniProtKB-EC"/>
</dbReference>
<keyword evidence="2" id="KW-0560">Oxidoreductase</keyword>
<dbReference type="PANTHER" id="PTHR46865:SF2">
    <property type="entry name" value="MONOOXYGENASE"/>
    <property type="match status" value="1"/>
</dbReference>